<accession>A0ABS7U055</accession>
<dbReference type="RefSeq" id="WP_224195643.1">
    <property type="nucleotide sequence ID" value="NZ_JAIRAU010000044.1"/>
</dbReference>
<keyword evidence="2" id="KW-1185">Reference proteome</keyword>
<protein>
    <submittedName>
        <fullName evidence="1">Heme NO-binding domain-containing protein</fullName>
    </submittedName>
</protein>
<comment type="caution">
    <text evidence="1">The sequence shown here is derived from an EMBL/GenBank/DDBJ whole genome shotgun (WGS) entry which is preliminary data.</text>
</comment>
<gene>
    <name evidence="1" type="ORF">K7C98_32160</name>
</gene>
<reference evidence="1" key="1">
    <citation type="submission" date="2021-08" db="EMBL/GenBank/DDBJ databases">
        <authorList>
            <person name="Stevens D.C."/>
        </authorList>
    </citation>
    <scope>NUCLEOTIDE SEQUENCE</scope>
    <source>
        <strain evidence="1">DSM 53165</strain>
    </source>
</reference>
<proteinExistence type="predicted"/>
<dbReference type="Proteomes" id="UP001139031">
    <property type="component" value="Unassembled WGS sequence"/>
</dbReference>
<name>A0ABS7U055_9BACT</name>
<evidence type="ECO:0000313" key="2">
    <source>
        <dbReference type="Proteomes" id="UP001139031"/>
    </source>
</evidence>
<evidence type="ECO:0000313" key="1">
    <source>
        <dbReference type="EMBL" id="MBZ5713910.1"/>
    </source>
</evidence>
<dbReference type="EMBL" id="JAIRAU010000044">
    <property type="protein sequence ID" value="MBZ5713910.1"/>
    <property type="molecule type" value="Genomic_DNA"/>
</dbReference>
<sequence length="280" mass="30339">MRPDVRRLLHPVLDVTGPNVCAALGLECVPLFVAGEAPGKETLGTCMPAVAQRGVIIRLRRRRASDEDLVDRRPRARVVRAHPDLSLSLLQVCRARRMDTPAARAVQALRMNATKAEYSGAALNSFVLAFGAANSVVRKILADAGVERIDPEGWYDYEWASSIYYRIGEQVGRAAVMAVGRKMIEAAVFPPGIDSVQKVLMSLGAAFKLNTRGGDVGDILCTIEDDYSATIVRTQRGLCPFNIGIIEGCCARYGVKPLIEHGAGGCQDDGAPTCTYHVNW</sequence>
<organism evidence="1 2">
    <name type="scientific">Nannocystis pusilla</name>
    <dbReference type="NCBI Taxonomy" id="889268"/>
    <lineage>
        <taxon>Bacteria</taxon>
        <taxon>Pseudomonadati</taxon>
        <taxon>Myxococcota</taxon>
        <taxon>Polyangia</taxon>
        <taxon>Nannocystales</taxon>
        <taxon>Nannocystaceae</taxon>
        <taxon>Nannocystis</taxon>
    </lineage>
</organism>